<evidence type="ECO:0000256" key="1">
    <source>
        <dbReference type="ARBA" id="ARBA00004141"/>
    </source>
</evidence>
<dbReference type="PANTHER" id="PTHR24243">
    <property type="entry name" value="G-PROTEIN COUPLED RECEPTOR"/>
    <property type="match status" value="1"/>
</dbReference>
<dbReference type="SUPFAM" id="SSF81321">
    <property type="entry name" value="Family A G protein-coupled receptor-like"/>
    <property type="match status" value="1"/>
</dbReference>
<feature type="domain" description="G-protein coupled receptors family 1 profile" evidence="9">
    <location>
        <begin position="29"/>
        <end position="280"/>
    </location>
</feature>
<feature type="transmembrane region" description="Helical" evidence="8">
    <location>
        <begin position="49"/>
        <end position="73"/>
    </location>
</feature>
<keyword evidence="4" id="KW-0297">G-protein coupled receptor</keyword>
<evidence type="ECO:0000256" key="8">
    <source>
        <dbReference type="SAM" id="Phobius"/>
    </source>
</evidence>
<keyword evidence="5 8" id="KW-0472">Membrane</keyword>
<comment type="caution">
    <text evidence="11">The sequence shown here is derived from an EMBL/GenBank/DDBJ whole genome shotgun (WGS) entry which is preliminary data.</text>
</comment>
<dbReference type="Proteomes" id="UP000663844">
    <property type="component" value="Unassembled WGS sequence"/>
</dbReference>
<sequence length="340" mass="38484">MSNVATLKRITQWLNYVVAIPFLTLGIVGAILTVIIFTKQRSFWRNASITYLLAGAIVTGIHLPMIYTQSILVHGFGLGLFNTNDRACREHNYLLYMTTVAAITFPCWAAFDQYVSTSRNATFRNRWSSIRVARWAIVITVIFWTIVYLPIIFVSGIVNGVCVLQSGTFTLFNTYFLTPFVYSVGPLIIMTIFTLGTVRNLRSITDSSRQNRLAKQVRQMLIPQLIVLGISGVPFGFQGIYLELTNGIEKDPFRLAMEDLLGQIILLSFHCNYVCTFYIYLYVSSEVRKAFKHLILKCIRHNNIISIDTTNHTQTSGQKLNIVQYSSYEGAVRTAHANNS</sequence>
<dbReference type="GO" id="GO:0005886">
    <property type="term" value="C:plasma membrane"/>
    <property type="evidence" value="ECO:0007669"/>
    <property type="project" value="TreeGrafter"/>
</dbReference>
<evidence type="ECO:0000259" key="9">
    <source>
        <dbReference type="PROSITE" id="PS50262"/>
    </source>
</evidence>
<comment type="subcellular location">
    <subcellularLocation>
        <location evidence="1">Membrane</location>
        <topology evidence="1">Multi-pass membrane protein</topology>
    </subcellularLocation>
</comment>
<dbReference type="EMBL" id="CAJOAZ010010388">
    <property type="protein sequence ID" value="CAF4219900.1"/>
    <property type="molecule type" value="Genomic_DNA"/>
</dbReference>
<keyword evidence="3 8" id="KW-1133">Transmembrane helix</keyword>
<gene>
    <name evidence="10" type="ORF">JYZ213_LOCUS45172</name>
    <name evidence="11" type="ORF">OXD698_LOCUS41817</name>
</gene>
<evidence type="ECO:0000313" key="11">
    <source>
        <dbReference type="EMBL" id="CAF4219900.1"/>
    </source>
</evidence>
<proteinExistence type="predicted"/>
<accession>A0A820CE47</accession>
<dbReference type="InterPro" id="IPR017452">
    <property type="entry name" value="GPCR_Rhodpsn_7TM"/>
</dbReference>
<evidence type="ECO:0000256" key="6">
    <source>
        <dbReference type="ARBA" id="ARBA00023170"/>
    </source>
</evidence>
<dbReference type="PROSITE" id="PS50262">
    <property type="entry name" value="G_PROTEIN_RECEP_F1_2"/>
    <property type="match status" value="1"/>
</dbReference>
<evidence type="ECO:0000256" key="5">
    <source>
        <dbReference type="ARBA" id="ARBA00023136"/>
    </source>
</evidence>
<feature type="transmembrane region" description="Helical" evidence="8">
    <location>
        <begin position="180"/>
        <end position="201"/>
    </location>
</feature>
<feature type="transmembrane region" description="Helical" evidence="8">
    <location>
        <begin position="261"/>
        <end position="283"/>
    </location>
</feature>
<evidence type="ECO:0000313" key="12">
    <source>
        <dbReference type="Proteomes" id="UP000663844"/>
    </source>
</evidence>
<dbReference type="EMBL" id="CAJNOG010003458">
    <property type="protein sequence ID" value="CAF1531581.1"/>
    <property type="molecule type" value="Genomic_DNA"/>
</dbReference>
<keyword evidence="6" id="KW-0675">Receptor</keyword>
<feature type="transmembrane region" description="Helical" evidence="8">
    <location>
        <begin position="221"/>
        <end position="241"/>
    </location>
</feature>
<reference evidence="11" key="1">
    <citation type="submission" date="2021-02" db="EMBL/GenBank/DDBJ databases">
        <authorList>
            <person name="Nowell W R."/>
        </authorList>
    </citation>
    <scope>NUCLEOTIDE SEQUENCE</scope>
</reference>
<dbReference type="Gene3D" id="1.20.1070.10">
    <property type="entry name" value="Rhodopsin 7-helix transmembrane proteins"/>
    <property type="match status" value="1"/>
</dbReference>
<dbReference type="PANTHER" id="PTHR24243:SF233">
    <property type="entry name" value="THYROTROPIN-RELEASING HORMONE RECEPTOR"/>
    <property type="match status" value="1"/>
</dbReference>
<keyword evidence="2 8" id="KW-0812">Transmembrane</keyword>
<evidence type="ECO:0000256" key="3">
    <source>
        <dbReference type="ARBA" id="ARBA00022989"/>
    </source>
</evidence>
<evidence type="ECO:0000256" key="4">
    <source>
        <dbReference type="ARBA" id="ARBA00023040"/>
    </source>
</evidence>
<dbReference type="Proteomes" id="UP000663845">
    <property type="component" value="Unassembled WGS sequence"/>
</dbReference>
<name>A0A820CE47_9BILA</name>
<evidence type="ECO:0000256" key="2">
    <source>
        <dbReference type="ARBA" id="ARBA00022692"/>
    </source>
</evidence>
<evidence type="ECO:0000256" key="7">
    <source>
        <dbReference type="ARBA" id="ARBA00023224"/>
    </source>
</evidence>
<feature type="transmembrane region" description="Helical" evidence="8">
    <location>
        <begin position="132"/>
        <end position="160"/>
    </location>
</feature>
<keyword evidence="7" id="KW-0807">Transducer</keyword>
<organism evidence="11 12">
    <name type="scientific">Adineta steineri</name>
    <dbReference type="NCBI Taxonomy" id="433720"/>
    <lineage>
        <taxon>Eukaryota</taxon>
        <taxon>Metazoa</taxon>
        <taxon>Spiralia</taxon>
        <taxon>Gnathifera</taxon>
        <taxon>Rotifera</taxon>
        <taxon>Eurotatoria</taxon>
        <taxon>Bdelloidea</taxon>
        <taxon>Adinetida</taxon>
        <taxon>Adinetidae</taxon>
        <taxon>Adineta</taxon>
    </lineage>
</organism>
<dbReference type="AlphaFoldDB" id="A0A820CE47"/>
<feature type="transmembrane region" description="Helical" evidence="8">
    <location>
        <begin position="13"/>
        <end position="37"/>
    </location>
</feature>
<feature type="transmembrane region" description="Helical" evidence="8">
    <location>
        <begin position="93"/>
        <end position="111"/>
    </location>
</feature>
<evidence type="ECO:0000313" key="10">
    <source>
        <dbReference type="EMBL" id="CAF1531581.1"/>
    </source>
</evidence>
<protein>
    <recommendedName>
        <fullName evidence="9">G-protein coupled receptors family 1 profile domain-containing protein</fullName>
    </recommendedName>
</protein>
<dbReference type="GO" id="GO:0004930">
    <property type="term" value="F:G protein-coupled receptor activity"/>
    <property type="evidence" value="ECO:0007669"/>
    <property type="project" value="UniProtKB-KW"/>
</dbReference>